<dbReference type="Gene3D" id="3.40.109.10">
    <property type="entry name" value="NADH Oxidase"/>
    <property type="match status" value="2"/>
</dbReference>
<dbReference type="InterPro" id="IPR000415">
    <property type="entry name" value="Nitroreductase-like"/>
</dbReference>
<dbReference type="EMBL" id="DSTK01000044">
    <property type="protein sequence ID" value="HFK98918.1"/>
    <property type="molecule type" value="Genomic_DNA"/>
</dbReference>
<accession>A0A832EL79</accession>
<evidence type="ECO:0000313" key="1">
    <source>
        <dbReference type="EMBL" id="HFK98918.1"/>
    </source>
</evidence>
<protein>
    <submittedName>
        <fullName evidence="1">Tat pathway signal protein</fullName>
    </submittedName>
</protein>
<dbReference type="NCBIfam" id="NF047509">
    <property type="entry name" value="Rv3131_FMN_oxido"/>
    <property type="match status" value="1"/>
</dbReference>
<dbReference type="GO" id="GO:0016491">
    <property type="term" value="F:oxidoreductase activity"/>
    <property type="evidence" value="ECO:0007669"/>
    <property type="project" value="InterPro"/>
</dbReference>
<comment type="caution">
    <text evidence="1">The sequence shown here is derived from an EMBL/GenBank/DDBJ whole genome shotgun (WGS) entry which is preliminary data.</text>
</comment>
<organism evidence="1">
    <name type="scientific">Desulfacinum infernum</name>
    <dbReference type="NCBI Taxonomy" id="35837"/>
    <lineage>
        <taxon>Bacteria</taxon>
        <taxon>Pseudomonadati</taxon>
        <taxon>Thermodesulfobacteriota</taxon>
        <taxon>Syntrophobacteria</taxon>
        <taxon>Syntrophobacterales</taxon>
        <taxon>Syntrophobacteraceae</taxon>
        <taxon>Desulfacinum</taxon>
    </lineage>
</organism>
<dbReference type="SUPFAM" id="SSF55469">
    <property type="entry name" value="FMN-dependent nitroreductase-like"/>
    <property type="match status" value="2"/>
</dbReference>
<name>A0A832EL79_9BACT</name>
<gene>
    <name evidence="1" type="ORF">ENS06_16535</name>
</gene>
<proteinExistence type="predicted"/>
<dbReference type="AlphaFoldDB" id="A0A832EL79"/>
<reference evidence="1" key="1">
    <citation type="journal article" date="2020" name="mSystems">
        <title>Genome- and Community-Level Interaction Insights into Carbon Utilization and Element Cycling Functions of Hydrothermarchaeota in Hydrothermal Sediment.</title>
        <authorList>
            <person name="Zhou Z."/>
            <person name="Liu Y."/>
            <person name="Xu W."/>
            <person name="Pan J."/>
            <person name="Luo Z.H."/>
            <person name="Li M."/>
        </authorList>
    </citation>
    <scope>NUCLEOTIDE SEQUENCE [LARGE SCALE GENOMIC DNA]</scope>
    <source>
        <strain evidence="1">SpSt-456</strain>
    </source>
</reference>
<sequence length="326" mass="36317">MRRDTPVVFESLVADATMAASSHNTQPWRFEIGENLIRIVPDFTRRCPMVDPDDHHLYVSLGCAAENMVLAAASKGWVTVVEVRSSGDAHWVEVMLHPGTPVASPLADAIPRRQCTRAPYDGRQASVDDLLLLERAASGKGVIPILITDKNRLATVAEFVAQGNTVQLRDPRWRKELIAWIRFNEREARRTLDGLWSRTSGNPEMPRALGELLLRVVLTPRAQNRKDVPWTKNSAGVVVFVSDVDDAPHWIEAGRCYERFALQATVLGLRNAFINQPVEVATLRNQLATWLGVGSRRPDLLVRFGYGPEMPKSFRRPVTDVLSAAG</sequence>